<evidence type="ECO:0000313" key="5">
    <source>
        <dbReference type="EMBL" id="MBC1935991.1"/>
    </source>
</evidence>
<dbReference type="PIRSF" id="PIRSF000124">
    <property type="entry name" value="UDPglc_GDPman_dh"/>
    <property type="match status" value="1"/>
</dbReference>
<dbReference type="PANTHER" id="PTHR43491:SF1">
    <property type="entry name" value="UDP-N-ACETYL-D-MANNOSAMINE DEHYDROGENASE"/>
    <property type="match status" value="1"/>
</dbReference>
<dbReference type="Pfam" id="PF03721">
    <property type="entry name" value="UDPG_MGDP_dh_N"/>
    <property type="match status" value="1"/>
</dbReference>
<evidence type="ECO:0000313" key="6">
    <source>
        <dbReference type="Proteomes" id="UP000535908"/>
    </source>
</evidence>
<dbReference type="NCBIfam" id="TIGR03026">
    <property type="entry name" value="NDP-sugDHase"/>
    <property type="match status" value="1"/>
</dbReference>
<comment type="caution">
    <text evidence="5">The sequence shown here is derived from an EMBL/GenBank/DDBJ whole genome shotgun (WGS) entry which is preliminary data.</text>
</comment>
<sequence>MRKIHSFDLIMEKIHTKTMTIGVIGLGYVGLPLAMELVDSGYKVVGIDIDEQKIESLHGGKSHILDIADSQVYSAIQSQQFQVTSDFNALCDLDAVSICVPTPLNRNQEPDISYLTYTAEKIKKYLDNPLLIVLESTTYPGSTREIFSGCLESAGKNVDEDYFLCFSPERVDPGNKNFQTKSIPKVIGGLTLSSAQLAEKLYASVFDEVVVVSSLETAEMSKLLENTFRSVNIAFVNEMALMCERMGLDIWETIDAAATKPFGFMPFYPGPGVGGHCIPLDPMYLHWKGKQNKFFNKFIETAQEINMNMPYRVVDKIQDALNAQGKPLNNAKVLLVGVAYKSDINDVRESPALDVYEILKNRGTVMSVLDPFVASFKNQNNQVVPVIQSNSCEFEQYDCVVILTKHTKLDYIGLLENSKAIVDMQHVYKNIQANHIYRIGGGVLDESKYLSFTP</sequence>
<dbReference type="Gene3D" id="3.40.50.720">
    <property type="entry name" value="NAD(P)-binding Rossmann-like Domain"/>
    <property type="match status" value="2"/>
</dbReference>
<dbReference type="InterPro" id="IPR001732">
    <property type="entry name" value="UDP-Glc/GDP-Man_DH_N"/>
</dbReference>
<dbReference type="SMART" id="SM00984">
    <property type="entry name" value="UDPG_MGDP_dh_C"/>
    <property type="match status" value="1"/>
</dbReference>
<keyword evidence="2" id="KW-0520">NAD</keyword>
<dbReference type="Pfam" id="PF03720">
    <property type="entry name" value="UDPG_MGDP_dh_C"/>
    <property type="match status" value="1"/>
</dbReference>
<dbReference type="EMBL" id="JAARWN010000003">
    <property type="protein sequence ID" value="MBC1935991.1"/>
    <property type="molecule type" value="Genomic_DNA"/>
</dbReference>
<dbReference type="PANTHER" id="PTHR43491">
    <property type="entry name" value="UDP-N-ACETYL-D-MANNOSAMINE DEHYDROGENASE"/>
    <property type="match status" value="1"/>
</dbReference>
<dbReference type="SUPFAM" id="SSF51735">
    <property type="entry name" value="NAD(P)-binding Rossmann-fold domains"/>
    <property type="match status" value="1"/>
</dbReference>
<reference evidence="5 6" key="1">
    <citation type="submission" date="2020-03" db="EMBL/GenBank/DDBJ databases">
        <title>Soil Listeria distribution.</title>
        <authorList>
            <person name="Liao J."/>
            <person name="Wiedmann M."/>
        </authorList>
    </citation>
    <scope>NUCLEOTIDE SEQUENCE [LARGE SCALE GENOMIC DNA]</scope>
    <source>
        <strain evidence="5 6">FSL L7-0741</strain>
    </source>
</reference>
<dbReference type="GO" id="GO:0016616">
    <property type="term" value="F:oxidoreductase activity, acting on the CH-OH group of donors, NAD or NADP as acceptor"/>
    <property type="evidence" value="ECO:0007669"/>
    <property type="project" value="InterPro"/>
</dbReference>
<dbReference type="InterPro" id="IPR028359">
    <property type="entry name" value="UDP_ManNAc/GlcNAc_DH"/>
</dbReference>
<dbReference type="AlphaFoldDB" id="A0A7X0Y2V4"/>
<dbReference type="InterPro" id="IPR014026">
    <property type="entry name" value="UDP-Glc/GDP-Man_DH_dimer"/>
</dbReference>
<dbReference type="PIRSF" id="PIRSF500136">
    <property type="entry name" value="UDP_ManNAc_DH"/>
    <property type="match status" value="1"/>
</dbReference>
<evidence type="ECO:0000256" key="2">
    <source>
        <dbReference type="ARBA" id="ARBA00023027"/>
    </source>
</evidence>
<dbReference type="GO" id="GO:0016628">
    <property type="term" value="F:oxidoreductase activity, acting on the CH-CH group of donors, NAD or NADP as acceptor"/>
    <property type="evidence" value="ECO:0007669"/>
    <property type="project" value="InterPro"/>
</dbReference>
<accession>A0A7X0Y2V4</accession>
<dbReference type="InterPro" id="IPR008927">
    <property type="entry name" value="6-PGluconate_DH-like_C_sf"/>
</dbReference>
<keyword evidence="1" id="KW-0560">Oxidoreductase</keyword>
<evidence type="ECO:0000256" key="1">
    <source>
        <dbReference type="ARBA" id="ARBA00023002"/>
    </source>
</evidence>
<dbReference type="SUPFAM" id="SSF48179">
    <property type="entry name" value="6-phosphogluconate dehydrogenase C-terminal domain-like"/>
    <property type="match status" value="1"/>
</dbReference>
<evidence type="ECO:0000256" key="3">
    <source>
        <dbReference type="PIRNR" id="PIRNR000124"/>
    </source>
</evidence>
<dbReference type="InterPro" id="IPR036291">
    <property type="entry name" value="NAD(P)-bd_dom_sf"/>
</dbReference>
<dbReference type="InterPro" id="IPR014027">
    <property type="entry name" value="UDP-Glc/GDP-Man_DH_C"/>
</dbReference>
<dbReference type="GO" id="GO:0051287">
    <property type="term" value="F:NAD binding"/>
    <property type="evidence" value="ECO:0007669"/>
    <property type="project" value="InterPro"/>
</dbReference>
<dbReference type="SUPFAM" id="SSF52413">
    <property type="entry name" value="UDP-glucose/GDP-mannose dehydrogenase C-terminal domain"/>
    <property type="match status" value="1"/>
</dbReference>
<comment type="similarity">
    <text evidence="3">Belongs to the UDP-glucose/GDP-mannose dehydrogenase family.</text>
</comment>
<gene>
    <name evidence="5" type="ORF">HCA69_06395</name>
</gene>
<organism evidence="5 6">
    <name type="scientific">Listeria grandensis</name>
    <dbReference type="NCBI Taxonomy" id="1494963"/>
    <lineage>
        <taxon>Bacteria</taxon>
        <taxon>Bacillati</taxon>
        <taxon>Bacillota</taxon>
        <taxon>Bacilli</taxon>
        <taxon>Bacillales</taxon>
        <taxon>Listeriaceae</taxon>
        <taxon>Listeria</taxon>
    </lineage>
</organism>
<dbReference type="Pfam" id="PF00984">
    <property type="entry name" value="UDPG_MGDP_dh"/>
    <property type="match status" value="1"/>
</dbReference>
<proteinExistence type="inferred from homology"/>
<dbReference type="GO" id="GO:0000271">
    <property type="term" value="P:polysaccharide biosynthetic process"/>
    <property type="evidence" value="ECO:0007669"/>
    <property type="project" value="InterPro"/>
</dbReference>
<name>A0A7X0Y2V4_9LIST</name>
<evidence type="ECO:0000259" key="4">
    <source>
        <dbReference type="SMART" id="SM00984"/>
    </source>
</evidence>
<protein>
    <submittedName>
        <fullName evidence="5">Nucleotide sugar dehydrogenase</fullName>
    </submittedName>
</protein>
<dbReference type="RefSeq" id="WP_185525815.1">
    <property type="nucleotide sequence ID" value="NZ_JAARWN010000003.1"/>
</dbReference>
<dbReference type="InterPro" id="IPR017476">
    <property type="entry name" value="UDP-Glc/GDP-Man"/>
</dbReference>
<feature type="domain" description="UDP-glucose/GDP-mannose dehydrogenase C-terminal" evidence="4">
    <location>
        <begin position="334"/>
        <end position="430"/>
    </location>
</feature>
<dbReference type="InterPro" id="IPR036220">
    <property type="entry name" value="UDP-Glc/GDP-Man_DH_C_sf"/>
</dbReference>
<dbReference type="Proteomes" id="UP000535908">
    <property type="component" value="Unassembled WGS sequence"/>
</dbReference>